<keyword evidence="1" id="KW-0472">Membrane</keyword>
<dbReference type="eggNOG" id="ENOG502RBRI">
    <property type="taxonomic scope" value="Eukaryota"/>
</dbReference>
<dbReference type="FunCoup" id="F0Z7J1">
    <property type="interactions" value="937"/>
</dbReference>
<dbReference type="AlphaFoldDB" id="F0Z7J1"/>
<dbReference type="OMA" id="WITRSNI"/>
<keyword evidence="1" id="KW-0812">Transmembrane</keyword>
<evidence type="ECO:0000313" key="3">
    <source>
        <dbReference type="EMBL" id="EGC40027.1"/>
    </source>
</evidence>
<feature type="signal peptide" evidence="2">
    <location>
        <begin position="1"/>
        <end position="20"/>
    </location>
</feature>
<accession>F0Z7J1</accession>
<evidence type="ECO:0000256" key="1">
    <source>
        <dbReference type="SAM" id="Phobius"/>
    </source>
</evidence>
<keyword evidence="4" id="KW-1185">Reference proteome</keyword>
<dbReference type="RefSeq" id="XP_003283376.1">
    <property type="nucleotide sequence ID" value="XM_003283328.1"/>
</dbReference>
<feature type="chain" id="PRO_5003262203" description="Right handed beta helix domain-containing protein" evidence="2">
    <location>
        <begin position="21"/>
        <end position="785"/>
    </location>
</feature>
<dbReference type="PANTHER" id="PTHR35035">
    <property type="entry name" value="DISCOIDIN-INDUCING COMPLEX SUBUNIT B"/>
    <property type="match status" value="1"/>
</dbReference>
<dbReference type="EMBL" id="GL870947">
    <property type="protein sequence ID" value="EGC40027.1"/>
    <property type="molecule type" value="Genomic_DNA"/>
</dbReference>
<dbReference type="VEuPathDB" id="AmoebaDB:DICPUDRAFT_147052"/>
<sequence length="785" mass="86933">MKKFLFLFLFLYFFINFIDCQTSYSWNIDYNLNENYFFQDQANWLPVGVPGALDDATVINGGIVTNYLQNTKVNKFNLYDGYLINIGIMNITDSFTNFGFVMLYNGGGIESKDFSTMGLTTCSQYDKQNEFDCYLQHSEINMFIGSRFEVNDLASLSLYNDSITMISNSRIVSGLKSHIALKGNGIIMMEESSIVNSKGGSFYFDNNVTLTDTAYIRVSNCIINQFGYMSFLVNSSMVLEDKSKLYSEDSLWVFDDGCIVVNTSSTAFFKKEVYFADSSYLFVTGGSIVWIQGELFASLESILSAWEGSVIYIQNNATFGSVILESSTLIVENTCFIDGVLFIDHGKIVVNGVFTYNALAGLFINATVENTGDFDLFGNIMANFTKFEITKGNFNVYDYAFLVLYDSSVKVDGFIYISNESYIEIERTDFFVSDMGQMESKGNIYLNQETNFNNVGTLNIHSGIYYTKDLSIKTSDVAVSNSGTFNVKEKININVGFNNKGTLNVNKNELFVYDYSQTNGSIQLSGGSISSDKHFKINGGLVEGSGSINNSVSQTNGVIGSKSKINNIKVNGNLIATESSKMIFVVDSIESFSTLDILDDIDYNGEIEIRFSIDFIQDLQSGKLKLENKTSQLNTNNLQLASSSSSSSSSSSDDSLKINLINFKSNKNKNGLNNVLFKTYDPKNSNDEAKNYDGCGVSTSKSDKSFSLLFNGNSCGGGSKLKGGIIAAIVISCAVVVVLVALVVHYRERLRFFSKTSKVGTKFKSFRKSIRNSVSLKSTNKENNA</sequence>
<proteinExistence type="predicted"/>
<dbReference type="OrthoDB" id="21578at2759"/>
<gene>
    <name evidence="3" type="ORF">DICPUDRAFT_147052</name>
</gene>
<keyword evidence="1" id="KW-1133">Transmembrane helix</keyword>
<name>F0Z7J1_DICPU</name>
<dbReference type="InParanoid" id="F0Z7J1"/>
<feature type="transmembrane region" description="Helical" evidence="1">
    <location>
        <begin position="724"/>
        <end position="746"/>
    </location>
</feature>
<protein>
    <recommendedName>
        <fullName evidence="5">Right handed beta helix domain-containing protein</fullName>
    </recommendedName>
</protein>
<evidence type="ECO:0008006" key="5">
    <source>
        <dbReference type="Google" id="ProtNLM"/>
    </source>
</evidence>
<evidence type="ECO:0000256" key="2">
    <source>
        <dbReference type="SAM" id="SignalP"/>
    </source>
</evidence>
<keyword evidence="2" id="KW-0732">Signal</keyword>
<dbReference type="InterPro" id="IPR053370">
    <property type="entry name" value="QS_Complex_Regulator"/>
</dbReference>
<dbReference type="PANTHER" id="PTHR35035:SF1">
    <property type="entry name" value="TRANSMEMBRANE PROTEIN"/>
    <property type="match status" value="1"/>
</dbReference>
<organism evidence="3 4">
    <name type="scientific">Dictyostelium purpureum</name>
    <name type="common">Slime mold</name>
    <dbReference type="NCBI Taxonomy" id="5786"/>
    <lineage>
        <taxon>Eukaryota</taxon>
        <taxon>Amoebozoa</taxon>
        <taxon>Evosea</taxon>
        <taxon>Eumycetozoa</taxon>
        <taxon>Dictyostelia</taxon>
        <taxon>Dictyosteliales</taxon>
        <taxon>Dictyosteliaceae</taxon>
        <taxon>Dictyostelium</taxon>
    </lineage>
</organism>
<reference evidence="4" key="1">
    <citation type="journal article" date="2011" name="Genome Biol.">
        <title>Comparative genomics of the social amoebae Dictyostelium discoideum and Dictyostelium purpureum.</title>
        <authorList>
            <consortium name="US DOE Joint Genome Institute (JGI-PGF)"/>
            <person name="Sucgang R."/>
            <person name="Kuo A."/>
            <person name="Tian X."/>
            <person name="Salerno W."/>
            <person name="Parikh A."/>
            <person name="Feasley C.L."/>
            <person name="Dalin E."/>
            <person name="Tu H."/>
            <person name="Huang E."/>
            <person name="Barry K."/>
            <person name="Lindquist E."/>
            <person name="Shapiro H."/>
            <person name="Bruce D."/>
            <person name="Schmutz J."/>
            <person name="Salamov A."/>
            <person name="Fey P."/>
            <person name="Gaudet P."/>
            <person name="Anjard C."/>
            <person name="Babu M.M."/>
            <person name="Basu S."/>
            <person name="Bushmanova Y."/>
            <person name="van der Wel H."/>
            <person name="Katoh-Kurasawa M."/>
            <person name="Dinh C."/>
            <person name="Coutinho P.M."/>
            <person name="Saito T."/>
            <person name="Elias M."/>
            <person name="Schaap P."/>
            <person name="Kay R.R."/>
            <person name="Henrissat B."/>
            <person name="Eichinger L."/>
            <person name="Rivero F."/>
            <person name="Putnam N.H."/>
            <person name="West C.M."/>
            <person name="Loomis W.F."/>
            <person name="Chisholm R.L."/>
            <person name="Shaulsky G."/>
            <person name="Strassmann J.E."/>
            <person name="Queller D.C."/>
            <person name="Kuspa A."/>
            <person name="Grigoriev I.V."/>
        </authorList>
    </citation>
    <scope>NUCLEOTIDE SEQUENCE [LARGE SCALE GENOMIC DNA]</scope>
    <source>
        <strain evidence="4">QSDP1</strain>
    </source>
</reference>
<dbReference type="Proteomes" id="UP000001064">
    <property type="component" value="Unassembled WGS sequence"/>
</dbReference>
<evidence type="ECO:0000313" key="4">
    <source>
        <dbReference type="Proteomes" id="UP000001064"/>
    </source>
</evidence>
<dbReference type="KEGG" id="dpp:DICPUDRAFT_147052"/>
<dbReference type="GeneID" id="10509324"/>